<accession>A0A0A9AZL6</accession>
<sequence length="38" mass="4193">MSTPVPQPQLLVSVYSLLKWFWGISVVSPSLSKGAYLL</sequence>
<proteinExistence type="predicted"/>
<protein>
    <submittedName>
        <fullName evidence="1">Uncharacterized protein</fullName>
    </submittedName>
</protein>
<dbReference type="AlphaFoldDB" id="A0A0A9AZL6"/>
<dbReference type="EMBL" id="GBRH01245378">
    <property type="protein sequence ID" value="JAD52517.1"/>
    <property type="molecule type" value="Transcribed_RNA"/>
</dbReference>
<reference evidence="1" key="2">
    <citation type="journal article" date="2015" name="Data Brief">
        <title>Shoot transcriptome of the giant reed, Arundo donax.</title>
        <authorList>
            <person name="Barrero R.A."/>
            <person name="Guerrero F.D."/>
            <person name="Moolhuijzen P."/>
            <person name="Goolsby J.A."/>
            <person name="Tidwell J."/>
            <person name="Bellgard S.E."/>
            <person name="Bellgard M.I."/>
        </authorList>
    </citation>
    <scope>NUCLEOTIDE SEQUENCE</scope>
    <source>
        <tissue evidence="1">Shoot tissue taken approximately 20 cm above the soil surface</tissue>
    </source>
</reference>
<name>A0A0A9AZL6_ARUDO</name>
<evidence type="ECO:0000313" key="1">
    <source>
        <dbReference type="EMBL" id="JAD52517.1"/>
    </source>
</evidence>
<organism evidence="1">
    <name type="scientific">Arundo donax</name>
    <name type="common">Giant reed</name>
    <name type="synonym">Donax arundinaceus</name>
    <dbReference type="NCBI Taxonomy" id="35708"/>
    <lineage>
        <taxon>Eukaryota</taxon>
        <taxon>Viridiplantae</taxon>
        <taxon>Streptophyta</taxon>
        <taxon>Embryophyta</taxon>
        <taxon>Tracheophyta</taxon>
        <taxon>Spermatophyta</taxon>
        <taxon>Magnoliopsida</taxon>
        <taxon>Liliopsida</taxon>
        <taxon>Poales</taxon>
        <taxon>Poaceae</taxon>
        <taxon>PACMAD clade</taxon>
        <taxon>Arundinoideae</taxon>
        <taxon>Arundineae</taxon>
        <taxon>Arundo</taxon>
    </lineage>
</organism>
<reference evidence="1" key="1">
    <citation type="submission" date="2014-09" db="EMBL/GenBank/DDBJ databases">
        <authorList>
            <person name="Magalhaes I.L.F."/>
            <person name="Oliveira U."/>
            <person name="Santos F.R."/>
            <person name="Vidigal T.H.D.A."/>
            <person name="Brescovit A.D."/>
            <person name="Santos A.J."/>
        </authorList>
    </citation>
    <scope>NUCLEOTIDE SEQUENCE</scope>
    <source>
        <tissue evidence="1">Shoot tissue taken approximately 20 cm above the soil surface</tissue>
    </source>
</reference>